<dbReference type="GO" id="GO:0005829">
    <property type="term" value="C:cytosol"/>
    <property type="evidence" value="ECO:0007669"/>
    <property type="project" value="TreeGrafter"/>
</dbReference>
<dbReference type="InterPro" id="IPR005263">
    <property type="entry name" value="DapA"/>
</dbReference>
<dbReference type="AlphaFoldDB" id="A0A101HZU6"/>
<dbReference type="HAMAP" id="MF_00418">
    <property type="entry name" value="DapA"/>
    <property type="match status" value="1"/>
</dbReference>
<evidence type="ECO:0000256" key="12">
    <source>
        <dbReference type="HAMAP-Rule" id="MF_00418"/>
    </source>
</evidence>
<evidence type="ECO:0000313" key="16">
    <source>
        <dbReference type="Proteomes" id="UP000053467"/>
    </source>
</evidence>
<reference evidence="16" key="1">
    <citation type="journal article" date="2015" name="MBio">
        <title>Genome-Resolved Metagenomic Analysis Reveals Roles for Candidate Phyla and Other Microbial Community Members in Biogeochemical Transformations in Oil Reservoirs.</title>
        <authorList>
            <person name="Hu P."/>
            <person name="Tom L."/>
            <person name="Singh A."/>
            <person name="Thomas B.C."/>
            <person name="Baker B.J."/>
            <person name="Piceno Y.M."/>
            <person name="Andersen G.L."/>
            <person name="Banfield J.F."/>
        </authorList>
    </citation>
    <scope>NUCLEOTIDE SEQUENCE [LARGE SCALE GENOMIC DNA]</scope>
</reference>
<evidence type="ECO:0000256" key="5">
    <source>
        <dbReference type="ARBA" id="ARBA00022490"/>
    </source>
</evidence>
<comment type="function">
    <text evidence="1 12">Catalyzes the condensation of (S)-aspartate-beta-semialdehyde [(S)-ASA] and pyruvate to 4-hydroxy-tetrahydrodipicolinate (HTPA).</text>
</comment>
<feature type="active site" description="Schiff-base intermediate with substrate" evidence="12 14">
    <location>
        <position position="162"/>
    </location>
</feature>
<dbReference type="Gene3D" id="3.20.20.70">
    <property type="entry name" value="Aldolase class I"/>
    <property type="match status" value="1"/>
</dbReference>
<evidence type="ECO:0000256" key="7">
    <source>
        <dbReference type="ARBA" id="ARBA00022915"/>
    </source>
</evidence>
<comment type="pathway">
    <text evidence="2 12">Amino-acid biosynthesis; L-lysine biosynthesis via DAP pathway; (S)-tetrahydrodipicolinate from L-aspartate: step 3/4.</text>
</comment>
<dbReference type="EMBL" id="LGGX01000032">
    <property type="protein sequence ID" value="KUK86018.1"/>
    <property type="molecule type" value="Genomic_DNA"/>
</dbReference>
<protein>
    <recommendedName>
        <fullName evidence="4 12">4-hydroxy-tetrahydrodipicolinate synthase</fullName>
        <shortName evidence="12">HTPA synthase</shortName>
        <ecNumber evidence="4 12">4.3.3.7</ecNumber>
    </recommendedName>
</protein>
<dbReference type="InterPro" id="IPR002220">
    <property type="entry name" value="DapA-like"/>
</dbReference>
<dbReference type="SMART" id="SM01130">
    <property type="entry name" value="DHDPS"/>
    <property type="match status" value="1"/>
</dbReference>
<organism evidence="15 16">
    <name type="scientific">candidate division TA06 bacterium 34_109</name>
    <dbReference type="NCBI Taxonomy" id="1635277"/>
    <lineage>
        <taxon>Bacteria</taxon>
        <taxon>Bacteria division TA06</taxon>
    </lineage>
</organism>
<dbReference type="Proteomes" id="UP000053467">
    <property type="component" value="Unassembled WGS sequence"/>
</dbReference>
<dbReference type="GO" id="GO:0019877">
    <property type="term" value="P:diaminopimelate biosynthetic process"/>
    <property type="evidence" value="ECO:0007669"/>
    <property type="project" value="UniProtKB-UniRule"/>
</dbReference>
<evidence type="ECO:0000313" key="15">
    <source>
        <dbReference type="EMBL" id="KUK86018.1"/>
    </source>
</evidence>
<comment type="subunit">
    <text evidence="12">Homotetramer; dimer of dimers.</text>
</comment>
<evidence type="ECO:0000256" key="14">
    <source>
        <dbReference type="PIRSR" id="PIRSR001365-1"/>
    </source>
</evidence>
<keyword evidence="5 12" id="KW-0963">Cytoplasm</keyword>
<keyword evidence="9 12" id="KW-0456">Lyase</keyword>
<keyword evidence="7 12" id="KW-0220">Diaminopimelate biosynthesis</keyword>
<dbReference type="GO" id="GO:0009089">
    <property type="term" value="P:lysine biosynthetic process via diaminopimelate"/>
    <property type="evidence" value="ECO:0007669"/>
    <property type="project" value="UniProtKB-UniRule"/>
</dbReference>
<dbReference type="CDD" id="cd00950">
    <property type="entry name" value="DHDPS"/>
    <property type="match status" value="1"/>
</dbReference>
<dbReference type="PANTHER" id="PTHR12128:SF66">
    <property type="entry name" value="4-HYDROXY-2-OXOGLUTARATE ALDOLASE, MITOCHONDRIAL"/>
    <property type="match status" value="1"/>
</dbReference>
<accession>A0A101HZU6</accession>
<comment type="caution">
    <text evidence="15">The sequence shown here is derived from an EMBL/GenBank/DDBJ whole genome shotgun (WGS) entry which is preliminary data.</text>
</comment>
<dbReference type="UniPathway" id="UPA00034">
    <property type="reaction ID" value="UER00017"/>
</dbReference>
<keyword evidence="10 12" id="KW-0704">Schiff base</keyword>
<name>A0A101HZU6_UNCT6</name>
<evidence type="ECO:0000256" key="6">
    <source>
        <dbReference type="ARBA" id="ARBA00022605"/>
    </source>
</evidence>
<dbReference type="Pfam" id="PF00701">
    <property type="entry name" value="DHDPS"/>
    <property type="match status" value="1"/>
</dbReference>
<dbReference type="InterPro" id="IPR013785">
    <property type="entry name" value="Aldolase_TIM"/>
</dbReference>
<dbReference type="NCBIfam" id="TIGR00674">
    <property type="entry name" value="dapA"/>
    <property type="match status" value="1"/>
</dbReference>
<keyword evidence="6 12" id="KW-0028">Amino-acid biosynthesis</keyword>
<gene>
    <name evidence="12" type="primary">dapA</name>
    <name evidence="15" type="ORF">XE03_1765</name>
</gene>
<evidence type="ECO:0000256" key="1">
    <source>
        <dbReference type="ARBA" id="ARBA00003294"/>
    </source>
</evidence>
<comment type="caution">
    <text evidence="12">Lacks conserved residue(s) required for the propagation of feature annotation.</text>
</comment>
<evidence type="ECO:0000256" key="9">
    <source>
        <dbReference type="ARBA" id="ARBA00023239"/>
    </source>
</evidence>
<comment type="subcellular location">
    <subcellularLocation>
        <location evidence="12">Cytoplasm</location>
    </subcellularLocation>
</comment>
<evidence type="ECO:0000256" key="10">
    <source>
        <dbReference type="ARBA" id="ARBA00023270"/>
    </source>
</evidence>
<comment type="similarity">
    <text evidence="3 12 13">Belongs to the DapA family.</text>
</comment>
<feature type="active site" description="Proton donor/acceptor" evidence="12 14">
    <location>
        <position position="134"/>
    </location>
</feature>
<keyword evidence="8 12" id="KW-0457">Lysine biosynthesis</keyword>
<evidence type="ECO:0000256" key="4">
    <source>
        <dbReference type="ARBA" id="ARBA00012086"/>
    </source>
</evidence>
<sequence length="342" mass="38325">MRVTGSWVAIPTPFREDGYIDLEKFKPIIDFQHHYGTDGLLVLGSAGESSMLSQEEKKQIIKYVVEYTRDKIPILVGTTGANTQDTIEMTKYAQMVGADGALMVIPAYIKPPQEDLYNFVKTVANQVDIPIAIYNNPTRVGVNIKPETAIKISGIKNIIALKEAMPDVSQLIKVQLGLKRRIDVLTCDAPNYSIILPNLAIGGSGTTNITGNLIPEEFVQLSRPWQKYEDMINSRTLIFKYFPLMEICYSVTNPVVIKAGLNILGLPGGKPRLPLRPLVGEKLDQLTERKLSKHMSKCKKRKIQDKHSFNFKSTTPVRAWVSIFKDKSKCQLGKGDKENVRF</sequence>
<dbReference type="GO" id="GO:0008840">
    <property type="term" value="F:4-hydroxy-tetrahydrodipicolinate synthase activity"/>
    <property type="evidence" value="ECO:0007669"/>
    <property type="project" value="UniProtKB-UniRule"/>
</dbReference>
<evidence type="ECO:0000256" key="8">
    <source>
        <dbReference type="ARBA" id="ARBA00023154"/>
    </source>
</evidence>
<dbReference type="SUPFAM" id="SSF51569">
    <property type="entry name" value="Aldolase"/>
    <property type="match status" value="1"/>
</dbReference>
<dbReference type="PIRSF" id="PIRSF001365">
    <property type="entry name" value="DHDPS"/>
    <property type="match status" value="1"/>
</dbReference>
<feature type="site" description="Part of a proton relay during catalysis" evidence="12">
    <location>
        <position position="108"/>
    </location>
</feature>
<comment type="caution">
    <text evidence="12">Was originally thought to be a dihydrodipicolinate synthase (DHDPS), catalyzing the condensation of (S)-aspartate-beta-semialdehyde [(S)-ASA] and pyruvate to dihydrodipicolinate (DHDP). However, it was shown in E.coli that the product of the enzymatic reaction is not dihydrodipicolinate but in fact (4S)-4-hydroxy-2,3,4,5-tetrahydro-(2S)-dipicolinic acid (HTPA), and that the consecutive dehydration reaction leading to DHDP is not spontaneous but catalyzed by DapB.</text>
</comment>
<evidence type="ECO:0000256" key="2">
    <source>
        <dbReference type="ARBA" id="ARBA00005120"/>
    </source>
</evidence>
<dbReference type="InterPro" id="IPR020625">
    <property type="entry name" value="Schiff_base-form_aldolases_AS"/>
</dbReference>
<dbReference type="PANTHER" id="PTHR12128">
    <property type="entry name" value="DIHYDRODIPICOLINATE SYNTHASE"/>
    <property type="match status" value="1"/>
</dbReference>
<evidence type="ECO:0000256" key="3">
    <source>
        <dbReference type="ARBA" id="ARBA00007592"/>
    </source>
</evidence>
<dbReference type="PRINTS" id="PR00146">
    <property type="entry name" value="DHPICSNTHASE"/>
</dbReference>
<dbReference type="EC" id="4.3.3.7" evidence="4 12"/>
<comment type="catalytic activity">
    <reaction evidence="11 12">
        <text>L-aspartate 4-semialdehyde + pyruvate = (2S,4S)-4-hydroxy-2,3,4,5-tetrahydrodipicolinate + H2O + H(+)</text>
        <dbReference type="Rhea" id="RHEA:34171"/>
        <dbReference type="ChEBI" id="CHEBI:15361"/>
        <dbReference type="ChEBI" id="CHEBI:15377"/>
        <dbReference type="ChEBI" id="CHEBI:15378"/>
        <dbReference type="ChEBI" id="CHEBI:67139"/>
        <dbReference type="ChEBI" id="CHEBI:537519"/>
        <dbReference type="EC" id="4.3.3.7"/>
    </reaction>
</comment>
<evidence type="ECO:0000256" key="13">
    <source>
        <dbReference type="PIRNR" id="PIRNR001365"/>
    </source>
</evidence>
<proteinExistence type="inferred from homology"/>
<feature type="site" description="Part of a proton relay during catalysis" evidence="12">
    <location>
        <position position="45"/>
    </location>
</feature>
<evidence type="ECO:0000256" key="11">
    <source>
        <dbReference type="ARBA" id="ARBA00047836"/>
    </source>
</evidence>
<feature type="binding site" evidence="12">
    <location>
        <position position="207"/>
    </location>
    <ligand>
        <name>pyruvate</name>
        <dbReference type="ChEBI" id="CHEBI:15361"/>
    </ligand>
</feature>
<dbReference type="PROSITE" id="PS00666">
    <property type="entry name" value="DHDPS_2"/>
    <property type="match status" value="1"/>
</dbReference>